<dbReference type="EMBL" id="KQ762107">
    <property type="protein sequence ID" value="OAD56185.1"/>
    <property type="molecule type" value="Genomic_DNA"/>
</dbReference>
<dbReference type="InterPro" id="IPR017972">
    <property type="entry name" value="Cyt_P450_CS"/>
</dbReference>
<evidence type="ECO:0000256" key="7">
    <source>
        <dbReference type="ARBA" id="ARBA00022723"/>
    </source>
</evidence>
<dbReference type="FunFam" id="1.10.630.10:FF:000042">
    <property type="entry name" value="Cytochrome P450"/>
    <property type="match status" value="1"/>
</dbReference>
<dbReference type="CDD" id="cd11056">
    <property type="entry name" value="CYP6-like"/>
    <property type="match status" value="1"/>
</dbReference>
<evidence type="ECO:0000256" key="4">
    <source>
        <dbReference type="ARBA" id="ARBA00004406"/>
    </source>
</evidence>
<comment type="cofactor">
    <cofactor evidence="1 14">
        <name>heme</name>
        <dbReference type="ChEBI" id="CHEBI:30413"/>
    </cofactor>
</comment>
<evidence type="ECO:0000256" key="11">
    <source>
        <dbReference type="ARBA" id="ARBA00023004"/>
    </source>
</evidence>
<comment type="subcellular location">
    <subcellularLocation>
        <location evidence="4">Endoplasmic reticulum membrane</location>
        <topology evidence="4">Peripheral membrane protein</topology>
    </subcellularLocation>
    <subcellularLocation>
        <location evidence="3">Microsome membrane</location>
        <topology evidence="3">Peripheral membrane protein</topology>
    </subcellularLocation>
</comment>
<dbReference type="GO" id="GO:0005789">
    <property type="term" value="C:endoplasmic reticulum membrane"/>
    <property type="evidence" value="ECO:0007669"/>
    <property type="project" value="UniProtKB-SubCell"/>
</dbReference>
<evidence type="ECO:0000256" key="12">
    <source>
        <dbReference type="ARBA" id="ARBA00023033"/>
    </source>
</evidence>
<evidence type="ECO:0000256" key="2">
    <source>
        <dbReference type="ARBA" id="ARBA00003690"/>
    </source>
</evidence>
<evidence type="ECO:0000256" key="3">
    <source>
        <dbReference type="ARBA" id="ARBA00004174"/>
    </source>
</evidence>
<dbReference type="Proteomes" id="UP000250275">
    <property type="component" value="Unassembled WGS sequence"/>
</dbReference>
<keyword evidence="12 15" id="KW-0503">Monooxygenase</keyword>
<evidence type="ECO:0000256" key="16">
    <source>
        <dbReference type="SAM" id="Phobius"/>
    </source>
</evidence>
<evidence type="ECO:0000256" key="9">
    <source>
        <dbReference type="ARBA" id="ARBA00022848"/>
    </source>
</evidence>
<evidence type="ECO:0000313" key="18">
    <source>
        <dbReference type="Proteomes" id="UP000250275"/>
    </source>
</evidence>
<evidence type="ECO:0000256" key="15">
    <source>
        <dbReference type="RuleBase" id="RU000461"/>
    </source>
</evidence>
<dbReference type="PANTHER" id="PTHR24292">
    <property type="entry name" value="CYTOCHROME P450"/>
    <property type="match status" value="1"/>
</dbReference>
<evidence type="ECO:0000256" key="6">
    <source>
        <dbReference type="ARBA" id="ARBA00022617"/>
    </source>
</evidence>
<evidence type="ECO:0000256" key="8">
    <source>
        <dbReference type="ARBA" id="ARBA00022824"/>
    </source>
</evidence>
<keyword evidence="10 15" id="KW-0560">Oxidoreductase</keyword>
<reference evidence="17 18" key="1">
    <citation type="submission" date="2015-07" db="EMBL/GenBank/DDBJ databases">
        <title>The genome of Eufriesea mexicana.</title>
        <authorList>
            <person name="Pan H."/>
            <person name="Kapheim K."/>
        </authorList>
    </citation>
    <scope>NUCLEOTIDE SEQUENCE [LARGE SCALE GENOMIC DNA]</scope>
    <source>
        <strain evidence="17">0111107269</strain>
        <tissue evidence="17">Whole body</tissue>
    </source>
</reference>
<accession>A0A310SN48</accession>
<feature type="transmembrane region" description="Helical" evidence="16">
    <location>
        <begin position="6"/>
        <end position="21"/>
    </location>
</feature>
<keyword evidence="16" id="KW-1133">Transmembrane helix</keyword>
<evidence type="ECO:0000256" key="14">
    <source>
        <dbReference type="PIRSR" id="PIRSR602403-1"/>
    </source>
</evidence>
<feature type="binding site" description="axial binding residue" evidence="14">
    <location>
        <position position="448"/>
    </location>
    <ligand>
        <name>heme</name>
        <dbReference type="ChEBI" id="CHEBI:30413"/>
    </ligand>
    <ligandPart>
        <name>Fe</name>
        <dbReference type="ChEBI" id="CHEBI:18248"/>
    </ligandPart>
</feature>
<comment type="function">
    <text evidence="2">May be involved in the metabolism of insect hormones and in the breakdown of synthetic insecticides.</text>
</comment>
<evidence type="ECO:0000256" key="1">
    <source>
        <dbReference type="ARBA" id="ARBA00001971"/>
    </source>
</evidence>
<keyword evidence="18" id="KW-1185">Reference proteome</keyword>
<organism evidence="17 18">
    <name type="scientific">Eufriesea mexicana</name>
    <dbReference type="NCBI Taxonomy" id="516756"/>
    <lineage>
        <taxon>Eukaryota</taxon>
        <taxon>Metazoa</taxon>
        <taxon>Ecdysozoa</taxon>
        <taxon>Arthropoda</taxon>
        <taxon>Hexapoda</taxon>
        <taxon>Insecta</taxon>
        <taxon>Pterygota</taxon>
        <taxon>Neoptera</taxon>
        <taxon>Endopterygota</taxon>
        <taxon>Hymenoptera</taxon>
        <taxon>Apocrita</taxon>
        <taxon>Aculeata</taxon>
        <taxon>Apoidea</taxon>
        <taxon>Anthophila</taxon>
        <taxon>Apidae</taxon>
        <taxon>Eufriesea</taxon>
    </lineage>
</organism>
<dbReference type="GO" id="GO:0020037">
    <property type="term" value="F:heme binding"/>
    <property type="evidence" value="ECO:0007669"/>
    <property type="project" value="InterPro"/>
</dbReference>
<keyword evidence="9" id="KW-0492">Microsome</keyword>
<sequence length="521" mass="59989">MDYLSIALSLTAVLIALYYYSTRKLSFFKDHGILHIPPAPLFGNMGSMFLKRSSLYDLLQDVYFINTEAKYVGIYEFQTPIIMIRDLDLIKSITTKNFDHFSDHRTFMYKDLDPMLANMLFSMTGEEWKEHRNMLSPAFTSSKIKNMFQLMSHCAVRFSNYVSKLPESERETDMKALLCKYTNDVIAKCVYGVTVDSIKEPKNVFYVYGRIGTMFTSYKKTVIMLINRNMPWLARLFRLKMLEGYVEKFFAELALDEIEARRKYKPHRSDVLQMFIDINDEKESGKGMSAESMAYHSFSFFFGGFDSVVSQLCFVTHLLAVHPDCQAKLQQGIDDALMENNGQLPYDVLRNMKYLDAVINEVMRIYPIAAMLDRLCVKSFELPPALPGGKPFTINPGMNVWVPIVPIQMDPKYYEKPEKFDPERFIEDEKKIVNSGAFMPFGVGPRMCIGNRFALLEMKVLLCHILATCNLKVGSKTTIPTELHKGSFNLTMKNGFFLKIEPRENPYYPTEIKRVANGDAC</sequence>
<keyword evidence="6 14" id="KW-0349">Heme</keyword>
<keyword evidence="8" id="KW-0256">Endoplasmic reticulum</keyword>
<keyword evidence="13 16" id="KW-0472">Membrane</keyword>
<gene>
    <name evidence="17" type="ORF">WN48_03734</name>
</gene>
<dbReference type="InterPro" id="IPR036396">
    <property type="entry name" value="Cyt_P450_sf"/>
</dbReference>
<dbReference type="PRINTS" id="PR00465">
    <property type="entry name" value="EP450IV"/>
</dbReference>
<evidence type="ECO:0000256" key="13">
    <source>
        <dbReference type="ARBA" id="ARBA00023136"/>
    </source>
</evidence>
<evidence type="ECO:0000256" key="5">
    <source>
        <dbReference type="ARBA" id="ARBA00010617"/>
    </source>
</evidence>
<dbReference type="PROSITE" id="PS00086">
    <property type="entry name" value="CYTOCHROME_P450"/>
    <property type="match status" value="1"/>
</dbReference>
<dbReference type="Gene3D" id="1.10.630.10">
    <property type="entry name" value="Cytochrome P450"/>
    <property type="match status" value="1"/>
</dbReference>
<dbReference type="GO" id="GO:0016705">
    <property type="term" value="F:oxidoreductase activity, acting on paired donors, with incorporation or reduction of molecular oxygen"/>
    <property type="evidence" value="ECO:0007669"/>
    <property type="project" value="InterPro"/>
</dbReference>
<dbReference type="Pfam" id="PF00067">
    <property type="entry name" value="p450"/>
    <property type="match status" value="1"/>
</dbReference>
<protein>
    <submittedName>
        <fullName evidence="17">Cytochrome P450 9e2</fullName>
    </submittedName>
</protein>
<dbReference type="PANTHER" id="PTHR24292:SF54">
    <property type="entry name" value="CYP9F3-RELATED"/>
    <property type="match status" value="1"/>
</dbReference>
<dbReference type="InterPro" id="IPR050476">
    <property type="entry name" value="Insect_CytP450_Detox"/>
</dbReference>
<evidence type="ECO:0000313" key="17">
    <source>
        <dbReference type="EMBL" id="OAD56185.1"/>
    </source>
</evidence>
<dbReference type="GO" id="GO:0005506">
    <property type="term" value="F:iron ion binding"/>
    <property type="evidence" value="ECO:0007669"/>
    <property type="project" value="InterPro"/>
</dbReference>
<keyword evidence="11 14" id="KW-0408">Iron</keyword>
<keyword evidence="16" id="KW-0812">Transmembrane</keyword>
<dbReference type="GO" id="GO:0004497">
    <property type="term" value="F:monooxygenase activity"/>
    <property type="evidence" value="ECO:0007669"/>
    <property type="project" value="UniProtKB-KW"/>
</dbReference>
<evidence type="ECO:0000256" key="10">
    <source>
        <dbReference type="ARBA" id="ARBA00023002"/>
    </source>
</evidence>
<dbReference type="InterPro" id="IPR001128">
    <property type="entry name" value="Cyt_P450"/>
</dbReference>
<name>A0A310SN48_9HYME</name>
<dbReference type="SUPFAM" id="SSF48264">
    <property type="entry name" value="Cytochrome P450"/>
    <property type="match status" value="1"/>
</dbReference>
<keyword evidence="7 14" id="KW-0479">Metal-binding</keyword>
<dbReference type="AlphaFoldDB" id="A0A310SN48"/>
<proteinExistence type="inferred from homology"/>
<comment type="similarity">
    <text evidence="5 15">Belongs to the cytochrome P450 family.</text>
</comment>
<dbReference type="InterPro" id="IPR002403">
    <property type="entry name" value="Cyt_P450_E_grp-IV"/>
</dbReference>
<dbReference type="PRINTS" id="PR00385">
    <property type="entry name" value="P450"/>
</dbReference>
<dbReference type="OrthoDB" id="2789670at2759"/>